<organism evidence="2 3">
    <name type="scientific">Natronobacterium gregoryi</name>
    <dbReference type="NCBI Taxonomy" id="44930"/>
    <lineage>
        <taxon>Archaea</taxon>
        <taxon>Methanobacteriati</taxon>
        <taxon>Methanobacteriota</taxon>
        <taxon>Stenosarchaea group</taxon>
        <taxon>Halobacteria</taxon>
        <taxon>Halobacteriales</taxon>
        <taxon>Natrialbaceae</taxon>
        <taxon>Natronobacterium</taxon>
    </lineage>
</organism>
<dbReference type="RefSeq" id="WP_005580018.1">
    <property type="nucleotide sequence ID" value="NZ_FORO01000024.1"/>
</dbReference>
<dbReference type="EMBL" id="FORO01000024">
    <property type="protein sequence ID" value="SFJ36475.1"/>
    <property type="molecule type" value="Genomic_DNA"/>
</dbReference>
<evidence type="ECO:0000313" key="2">
    <source>
        <dbReference type="EMBL" id="SFJ36475.1"/>
    </source>
</evidence>
<accession>A0A1I3QRG7</accession>
<name>A0A1I3QRG7_9EURY</name>
<feature type="transmembrane region" description="Helical" evidence="1">
    <location>
        <begin position="20"/>
        <end position="42"/>
    </location>
</feature>
<dbReference type="Proteomes" id="UP000182829">
    <property type="component" value="Unassembled WGS sequence"/>
</dbReference>
<reference evidence="2 3" key="1">
    <citation type="submission" date="2016-10" db="EMBL/GenBank/DDBJ databases">
        <authorList>
            <person name="de Groot N.N."/>
        </authorList>
    </citation>
    <scope>NUCLEOTIDE SEQUENCE [LARGE SCALE GENOMIC DNA]</scope>
    <source>
        <strain evidence="2 3">SP2</strain>
    </source>
</reference>
<gene>
    <name evidence="2" type="ORF">SAMN05443661_12441</name>
</gene>
<dbReference type="OMA" id="WWAISES"/>
<evidence type="ECO:0000313" key="3">
    <source>
        <dbReference type="Proteomes" id="UP000182829"/>
    </source>
</evidence>
<sequence>MFPDSPRGRLEWAVTESLIVLGIFLFWVAIAVAVTILLRLLFLPFQLIGREIFLPLAEFGPTMITGFWSVVVPLTIVTATLYVFVRAGTLLVDYYRWTAPEA</sequence>
<dbReference type="AlphaFoldDB" id="A0A1I3QRG7"/>
<evidence type="ECO:0000256" key="1">
    <source>
        <dbReference type="SAM" id="Phobius"/>
    </source>
</evidence>
<dbReference type="OrthoDB" id="170096at2157"/>
<protein>
    <submittedName>
        <fullName evidence="2">Uncharacterized protein</fullName>
    </submittedName>
</protein>
<keyword evidence="1" id="KW-1133">Transmembrane helix</keyword>
<dbReference type="GeneID" id="14207373"/>
<proteinExistence type="predicted"/>
<feature type="transmembrane region" description="Helical" evidence="1">
    <location>
        <begin position="63"/>
        <end position="85"/>
    </location>
</feature>
<keyword evidence="1" id="KW-0812">Transmembrane</keyword>
<keyword evidence="1" id="KW-0472">Membrane</keyword>